<feature type="non-terminal residue" evidence="2">
    <location>
        <position position="108"/>
    </location>
</feature>
<reference evidence="2" key="1">
    <citation type="journal article" date="2020" name="Fungal Divers.">
        <title>Resolving the Mortierellaceae phylogeny through synthesis of multi-gene phylogenetics and phylogenomics.</title>
        <authorList>
            <person name="Vandepol N."/>
            <person name="Liber J."/>
            <person name="Desiro A."/>
            <person name="Na H."/>
            <person name="Kennedy M."/>
            <person name="Barry K."/>
            <person name="Grigoriev I.V."/>
            <person name="Miller A.N."/>
            <person name="O'Donnell K."/>
            <person name="Stajich J.E."/>
            <person name="Bonito G."/>
        </authorList>
    </citation>
    <scope>NUCLEOTIDE SEQUENCE</scope>
    <source>
        <strain evidence="2">MES-2147</strain>
    </source>
</reference>
<evidence type="ECO:0000313" key="3">
    <source>
        <dbReference type="Proteomes" id="UP000749646"/>
    </source>
</evidence>
<protein>
    <submittedName>
        <fullName evidence="2">Uncharacterized protein</fullName>
    </submittedName>
</protein>
<dbReference type="Proteomes" id="UP000749646">
    <property type="component" value="Unassembled WGS sequence"/>
</dbReference>
<evidence type="ECO:0000313" key="2">
    <source>
        <dbReference type="EMBL" id="KAF9993568.1"/>
    </source>
</evidence>
<name>A0A9P6MDV8_9FUNG</name>
<comment type="caution">
    <text evidence="2">The sequence shown here is derived from an EMBL/GenBank/DDBJ whole genome shotgun (WGS) entry which is preliminary data.</text>
</comment>
<gene>
    <name evidence="2" type="ORF">BGZ65_010874</name>
</gene>
<accession>A0A9P6MDV8</accession>
<organism evidence="2 3">
    <name type="scientific">Modicella reniformis</name>
    <dbReference type="NCBI Taxonomy" id="1440133"/>
    <lineage>
        <taxon>Eukaryota</taxon>
        <taxon>Fungi</taxon>
        <taxon>Fungi incertae sedis</taxon>
        <taxon>Mucoromycota</taxon>
        <taxon>Mortierellomycotina</taxon>
        <taxon>Mortierellomycetes</taxon>
        <taxon>Mortierellales</taxon>
        <taxon>Mortierellaceae</taxon>
        <taxon>Modicella</taxon>
    </lineage>
</organism>
<proteinExistence type="predicted"/>
<sequence>MPVVFQGTREGLEQMLWSVLVSSITLKGCPVFFVRAICVLLSASVLRKVREIGYESLPCSDTRLNTRESLPSGTSYCHAASLWTIFAVFSSTRSSIQQVQTNFQLKFS</sequence>
<keyword evidence="1" id="KW-0812">Transmembrane</keyword>
<evidence type="ECO:0000256" key="1">
    <source>
        <dbReference type="SAM" id="Phobius"/>
    </source>
</evidence>
<keyword evidence="3" id="KW-1185">Reference proteome</keyword>
<feature type="transmembrane region" description="Helical" evidence="1">
    <location>
        <begin position="15"/>
        <end position="41"/>
    </location>
</feature>
<keyword evidence="1" id="KW-0472">Membrane</keyword>
<dbReference type="AlphaFoldDB" id="A0A9P6MDV8"/>
<dbReference type="EMBL" id="JAAAHW010001800">
    <property type="protein sequence ID" value="KAF9993568.1"/>
    <property type="molecule type" value="Genomic_DNA"/>
</dbReference>
<keyword evidence="1" id="KW-1133">Transmembrane helix</keyword>